<accession>A0A8S3WKR5</accession>
<proteinExistence type="predicted"/>
<name>A0A8S3WKR5_PARAO</name>
<keyword evidence="2" id="KW-1185">Reference proteome</keyword>
<gene>
    <name evidence="1" type="ORF">PAPOLLO_LOCUS7187</name>
</gene>
<dbReference type="Proteomes" id="UP000691718">
    <property type="component" value="Unassembled WGS sequence"/>
</dbReference>
<reference evidence="1" key="1">
    <citation type="submission" date="2021-04" db="EMBL/GenBank/DDBJ databases">
        <authorList>
            <person name="Tunstrom K."/>
        </authorList>
    </citation>
    <scope>NUCLEOTIDE SEQUENCE</scope>
</reference>
<evidence type="ECO:0000313" key="2">
    <source>
        <dbReference type="Proteomes" id="UP000691718"/>
    </source>
</evidence>
<evidence type="ECO:0000313" key="1">
    <source>
        <dbReference type="EMBL" id="CAG4964423.1"/>
    </source>
</evidence>
<sequence length="155" mass="17986">MNLISHLWNSKHVQMVVMVNKMENQSSLIHYIDLSCNSSDDYIAESYETNSSLLHNEESHAEITDVSINLISTNSNHASMFEVEPDLEKRLKIEAARKEHEKLYESSYNEKRRDNEKARASDKVITLSLDLKKCLPKPYLTAGFSFHKRQLWTVN</sequence>
<organism evidence="1 2">
    <name type="scientific">Parnassius apollo</name>
    <name type="common">Apollo butterfly</name>
    <name type="synonym">Papilio apollo</name>
    <dbReference type="NCBI Taxonomy" id="110799"/>
    <lineage>
        <taxon>Eukaryota</taxon>
        <taxon>Metazoa</taxon>
        <taxon>Ecdysozoa</taxon>
        <taxon>Arthropoda</taxon>
        <taxon>Hexapoda</taxon>
        <taxon>Insecta</taxon>
        <taxon>Pterygota</taxon>
        <taxon>Neoptera</taxon>
        <taxon>Endopterygota</taxon>
        <taxon>Lepidoptera</taxon>
        <taxon>Glossata</taxon>
        <taxon>Ditrysia</taxon>
        <taxon>Papilionoidea</taxon>
        <taxon>Papilionidae</taxon>
        <taxon>Parnassiinae</taxon>
        <taxon>Parnassini</taxon>
        <taxon>Parnassius</taxon>
        <taxon>Parnassius</taxon>
    </lineage>
</organism>
<dbReference type="EMBL" id="CAJQZP010000497">
    <property type="protein sequence ID" value="CAG4964423.1"/>
    <property type="molecule type" value="Genomic_DNA"/>
</dbReference>
<comment type="caution">
    <text evidence="1">The sequence shown here is derived from an EMBL/GenBank/DDBJ whole genome shotgun (WGS) entry which is preliminary data.</text>
</comment>
<dbReference type="AlphaFoldDB" id="A0A8S3WKR5"/>
<dbReference type="OrthoDB" id="6611988at2759"/>
<protein>
    <submittedName>
        <fullName evidence="1">(apollo) hypothetical protein</fullName>
    </submittedName>
</protein>